<accession>A0A5R9CX99</accession>
<comment type="caution">
    <text evidence="2">The sequence shown here is derived from an EMBL/GenBank/DDBJ whole genome shotgun (WGS) entry which is preliminary data.</text>
</comment>
<sequence length="309" mass="33095">MRSMEAIVQANYDGIDGLQIANLANPEKSPVSAIIKTQYTPVLPYDILTEEGKLKGLRPTKLPMIVGYGFGGQVKEVGLLRDSHLVGQNVIGANLGGSNSEIINSSIPPLLFQVPENVSLAAATTIIGGADAALYATQQINATTHETVLITGAAGSVGTYLIQLLARQGVTVVAVGHSSSHGFLQSVGADYVIDYDQPLVPQLNQVPNVTKVIDSAGSINLLNQLANFYDGLTIFSLSVTDYRPAKPIQRFSFGNGGIGPNDYHQLLTALANGTLTAYIQDQYYFKDVKKAQHALQDQHSQGRMLLTYH</sequence>
<proteinExistence type="predicted"/>
<reference evidence="2 3" key="1">
    <citation type="submission" date="2019-05" db="EMBL/GenBank/DDBJ databases">
        <title>The metagenome of a microbial culture collection derived from dairy environment covers the genomic content of the human microbiome.</title>
        <authorList>
            <person name="Roder T."/>
            <person name="Wuthrich D."/>
            <person name="Sattari Z."/>
            <person name="Von Ah U."/>
            <person name="Bar C."/>
            <person name="Ronchi F."/>
            <person name="Macpherson A.J."/>
            <person name="Ganal-Vonarburg S.C."/>
            <person name="Bruggmann R."/>
            <person name="Vergeres G."/>
        </authorList>
    </citation>
    <scope>NUCLEOTIDE SEQUENCE [LARGE SCALE GENOMIC DNA]</scope>
    <source>
        <strain evidence="2 3">FAM 1079</strain>
    </source>
</reference>
<feature type="domain" description="Enoyl reductase (ER)" evidence="1">
    <location>
        <begin position="14"/>
        <end position="306"/>
    </location>
</feature>
<protein>
    <submittedName>
        <fullName evidence="2">NAD-dependent epimerase/dehydratase family protein</fullName>
    </submittedName>
</protein>
<dbReference type="InterPro" id="IPR036291">
    <property type="entry name" value="NAD(P)-bd_dom_sf"/>
</dbReference>
<dbReference type="PANTHER" id="PTHR44013">
    <property type="entry name" value="ZINC-TYPE ALCOHOL DEHYDROGENASE-LIKE PROTEIN C16A3.02C"/>
    <property type="match status" value="1"/>
</dbReference>
<dbReference type="InterPro" id="IPR020843">
    <property type="entry name" value="ER"/>
</dbReference>
<dbReference type="Gene3D" id="3.90.180.10">
    <property type="entry name" value="Medium-chain alcohol dehydrogenases, catalytic domain"/>
    <property type="match status" value="1"/>
</dbReference>
<dbReference type="Pfam" id="PF13602">
    <property type="entry name" value="ADH_zinc_N_2"/>
    <property type="match status" value="1"/>
</dbReference>
<name>A0A5R9CX99_9LACO</name>
<gene>
    <name evidence="2" type="ORF">FEZ41_04100</name>
</gene>
<dbReference type="Proteomes" id="UP000305100">
    <property type="component" value="Unassembled WGS sequence"/>
</dbReference>
<dbReference type="GO" id="GO:0016491">
    <property type="term" value="F:oxidoreductase activity"/>
    <property type="evidence" value="ECO:0007669"/>
    <property type="project" value="InterPro"/>
</dbReference>
<evidence type="ECO:0000313" key="2">
    <source>
        <dbReference type="EMBL" id="TLQ20292.1"/>
    </source>
</evidence>
<organism evidence="2 3">
    <name type="scientific">Lentilactobacillus parafarraginis</name>
    <dbReference type="NCBI Taxonomy" id="390842"/>
    <lineage>
        <taxon>Bacteria</taxon>
        <taxon>Bacillati</taxon>
        <taxon>Bacillota</taxon>
        <taxon>Bacilli</taxon>
        <taxon>Lactobacillales</taxon>
        <taxon>Lactobacillaceae</taxon>
        <taxon>Lentilactobacillus</taxon>
    </lineage>
</organism>
<dbReference type="PANTHER" id="PTHR44013:SF1">
    <property type="entry name" value="ZINC-TYPE ALCOHOL DEHYDROGENASE-LIKE PROTEIN C16A3.02C"/>
    <property type="match status" value="1"/>
</dbReference>
<dbReference type="AlphaFoldDB" id="A0A5R9CX99"/>
<evidence type="ECO:0000313" key="3">
    <source>
        <dbReference type="Proteomes" id="UP000305100"/>
    </source>
</evidence>
<dbReference type="Pfam" id="PF01370">
    <property type="entry name" value="Epimerase"/>
    <property type="match status" value="1"/>
</dbReference>
<dbReference type="OrthoDB" id="110915at2"/>
<dbReference type="Gene3D" id="3.40.50.720">
    <property type="entry name" value="NAD(P)-binding Rossmann-like Domain"/>
    <property type="match status" value="1"/>
</dbReference>
<dbReference type="SUPFAM" id="SSF50129">
    <property type="entry name" value="GroES-like"/>
    <property type="match status" value="1"/>
</dbReference>
<evidence type="ECO:0000259" key="1">
    <source>
        <dbReference type="SMART" id="SM00829"/>
    </source>
</evidence>
<dbReference type="InterPro" id="IPR011032">
    <property type="entry name" value="GroES-like_sf"/>
</dbReference>
<dbReference type="InterPro" id="IPR052733">
    <property type="entry name" value="Chloroplast_QOR"/>
</dbReference>
<dbReference type="SUPFAM" id="SSF51735">
    <property type="entry name" value="NAD(P)-binding Rossmann-fold domains"/>
    <property type="match status" value="1"/>
</dbReference>
<dbReference type="SMART" id="SM00829">
    <property type="entry name" value="PKS_ER"/>
    <property type="match status" value="1"/>
</dbReference>
<dbReference type="EMBL" id="VBSX01000006">
    <property type="protein sequence ID" value="TLQ20292.1"/>
    <property type="molecule type" value="Genomic_DNA"/>
</dbReference>
<dbReference type="InterPro" id="IPR001509">
    <property type="entry name" value="Epimerase_deHydtase"/>
</dbReference>